<dbReference type="EMBL" id="JAHYIQ010000021">
    <property type="protein sequence ID" value="KAK1122987.1"/>
    <property type="molecule type" value="Genomic_DNA"/>
</dbReference>
<evidence type="ECO:0000313" key="4">
    <source>
        <dbReference type="Proteomes" id="UP001177670"/>
    </source>
</evidence>
<keyword evidence="2" id="KW-0812">Transmembrane</keyword>
<sequence length="110" mass="12422">MITWSTPRSRFSKREEEKEEKTGLKIARTYRGQRYSGRARGIFVSNCNSKYVYAYRMPITGFRFLSAIVTAAAAAAAAATRRSPCLRHLINNSNECICRFAAHNSHSRSA</sequence>
<keyword evidence="4" id="KW-1185">Reference proteome</keyword>
<accession>A0AA40KK44</accession>
<name>A0AA40KK44_9HYME</name>
<dbReference type="AlphaFoldDB" id="A0AA40KK44"/>
<organism evidence="3 4">
    <name type="scientific">Melipona bicolor</name>
    <dbReference type="NCBI Taxonomy" id="60889"/>
    <lineage>
        <taxon>Eukaryota</taxon>
        <taxon>Metazoa</taxon>
        <taxon>Ecdysozoa</taxon>
        <taxon>Arthropoda</taxon>
        <taxon>Hexapoda</taxon>
        <taxon>Insecta</taxon>
        <taxon>Pterygota</taxon>
        <taxon>Neoptera</taxon>
        <taxon>Endopterygota</taxon>
        <taxon>Hymenoptera</taxon>
        <taxon>Apocrita</taxon>
        <taxon>Aculeata</taxon>
        <taxon>Apoidea</taxon>
        <taxon>Anthophila</taxon>
        <taxon>Apidae</taxon>
        <taxon>Melipona</taxon>
    </lineage>
</organism>
<feature type="region of interest" description="Disordered" evidence="1">
    <location>
        <begin position="1"/>
        <end position="22"/>
    </location>
</feature>
<evidence type="ECO:0000256" key="2">
    <source>
        <dbReference type="SAM" id="Phobius"/>
    </source>
</evidence>
<keyword evidence="2" id="KW-0472">Membrane</keyword>
<gene>
    <name evidence="3" type="ORF">K0M31_008624</name>
</gene>
<keyword evidence="2" id="KW-1133">Transmembrane helix</keyword>
<protein>
    <submittedName>
        <fullName evidence="3">Uncharacterized protein</fullName>
    </submittedName>
</protein>
<proteinExistence type="predicted"/>
<dbReference type="Proteomes" id="UP001177670">
    <property type="component" value="Unassembled WGS sequence"/>
</dbReference>
<evidence type="ECO:0000313" key="3">
    <source>
        <dbReference type="EMBL" id="KAK1122987.1"/>
    </source>
</evidence>
<comment type="caution">
    <text evidence="3">The sequence shown here is derived from an EMBL/GenBank/DDBJ whole genome shotgun (WGS) entry which is preliminary data.</text>
</comment>
<reference evidence="3" key="1">
    <citation type="submission" date="2021-10" db="EMBL/GenBank/DDBJ databases">
        <title>Melipona bicolor Genome sequencing and assembly.</title>
        <authorList>
            <person name="Araujo N.S."/>
            <person name="Arias M.C."/>
        </authorList>
    </citation>
    <scope>NUCLEOTIDE SEQUENCE</scope>
    <source>
        <strain evidence="3">USP_2M_L1-L4_2017</strain>
        <tissue evidence="3">Whole body</tissue>
    </source>
</reference>
<evidence type="ECO:0000256" key="1">
    <source>
        <dbReference type="SAM" id="MobiDB-lite"/>
    </source>
</evidence>
<feature type="compositionally biased region" description="Basic and acidic residues" evidence="1">
    <location>
        <begin position="12"/>
        <end position="22"/>
    </location>
</feature>
<feature type="transmembrane region" description="Helical" evidence="2">
    <location>
        <begin position="61"/>
        <end position="79"/>
    </location>
</feature>